<dbReference type="PANTHER" id="PTHR37984">
    <property type="entry name" value="PROTEIN CBG26694"/>
    <property type="match status" value="1"/>
</dbReference>
<dbReference type="AlphaFoldDB" id="X6PFZ4"/>
<evidence type="ECO:0000259" key="1">
    <source>
        <dbReference type="Pfam" id="PF00078"/>
    </source>
</evidence>
<proteinExistence type="predicted"/>
<dbReference type="Pfam" id="PF00078">
    <property type="entry name" value="RVT_1"/>
    <property type="match status" value="1"/>
</dbReference>
<gene>
    <name evidence="2" type="ORF">RFI_00124</name>
</gene>
<sequence length="271" mass="32035">MLTYEQSKINFNDIEPQIKKSIQQLIIKNQILVSKNSFEIGQIPNAPGTKPIKHKTYPLNRMYQEEVKRQVKELENIGIIRKIGKRIFSKLDVRSGYLHVPIREKDRHKTAFTTPIGLYDWNRMVFGFTNAPATFQRIMTSIFSDLEDLDVYMDEILIATDTNERHLQILSEIFRRFDEYNLRLSMEKCEFFQNSYRQTEYGKSSYINKVLSVPKPKIKKQLERLLGLIQWIVKVIPNIAILTVELTKLRRKNSKCLWIDVQDKAFDQEKC</sequence>
<dbReference type="InterPro" id="IPR043502">
    <property type="entry name" value="DNA/RNA_pol_sf"/>
</dbReference>
<keyword evidence="3" id="KW-1185">Reference proteome</keyword>
<dbReference type="EMBL" id="ASPP01000122">
    <property type="protein sequence ID" value="ETO36939.1"/>
    <property type="molecule type" value="Genomic_DNA"/>
</dbReference>
<accession>X6PFZ4</accession>
<dbReference type="Proteomes" id="UP000023152">
    <property type="component" value="Unassembled WGS sequence"/>
</dbReference>
<dbReference type="PANTHER" id="PTHR37984:SF9">
    <property type="entry name" value="INTEGRASE CATALYTIC DOMAIN-CONTAINING PROTEIN"/>
    <property type="match status" value="1"/>
</dbReference>
<comment type="caution">
    <text evidence="2">The sequence shown here is derived from an EMBL/GenBank/DDBJ whole genome shotgun (WGS) entry which is preliminary data.</text>
</comment>
<protein>
    <submittedName>
        <fullName evidence="2">Enzymatic polyprotein</fullName>
    </submittedName>
</protein>
<feature type="domain" description="Reverse transcriptase" evidence="1">
    <location>
        <begin position="80"/>
        <end position="195"/>
    </location>
</feature>
<name>X6PFZ4_RETFI</name>
<dbReference type="OrthoDB" id="115435at2759"/>
<dbReference type="CDD" id="cd01647">
    <property type="entry name" value="RT_LTR"/>
    <property type="match status" value="1"/>
</dbReference>
<dbReference type="Gene3D" id="3.30.70.270">
    <property type="match status" value="2"/>
</dbReference>
<reference evidence="2 3" key="1">
    <citation type="journal article" date="2013" name="Curr. Biol.">
        <title>The Genome of the Foraminiferan Reticulomyxa filosa.</title>
        <authorList>
            <person name="Glockner G."/>
            <person name="Hulsmann N."/>
            <person name="Schleicher M."/>
            <person name="Noegel A.A."/>
            <person name="Eichinger L."/>
            <person name="Gallinger C."/>
            <person name="Pawlowski J."/>
            <person name="Sierra R."/>
            <person name="Euteneuer U."/>
            <person name="Pillet L."/>
            <person name="Moustafa A."/>
            <person name="Platzer M."/>
            <person name="Groth M."/>
            <person name="Szafranski K."/>
            <person name="Schliwa M."/>
        </authorList>
    </citation>
    <scope>NUCLEOTIDE SEQUENCE [LARGE SCALE GENOMIC DNA]</scope>
</reference>
<dbReference type="InterPro" id="IPR050951">
    <property type="entry name" value="Retrovirus_Pol_polyprotein"/>
</dbReference>
<dbReference type="OMA" id="SKCLWID"/>
<dbReference type="Gene3D" id="3.10.10.10">
    <property type="entry name" value="HIV Type 1 Reverse Transcriptase, subunit A, domain 1"/>
    <property type="match status" value="2"/>
</dbReference>
<evidence type="ECO:0000313" key="2">
    <source>
        <dbReference type="EMBL" id="ETO36939.1"/>
    </source>
</evidence>
<dbReference type="InterPro" id="IPR043128">
    <property type="entry name" value="Rev_trsase/Diguanyl_cyclase"/>
</dbReference>
<dbReference type="InterPro" id="IPR000477">
    <property type="entry name" value="RT_dom"/>
</dbReference>
<evidence type="ECO:0000313" key="3">
    <source>
        <dbReference type="Proteomes" id="UP000023152"/>
    </source>
</evidence>
<dbReference type="SUPFAM" id="SSF56672">
    <property type="entry name" value="DNA/RNA polymerases"/>
    <property type="match status" value="1"/>
</dbReference>
<organism evidence="2 3">
    <name type="scientific">Reticulomyxa filosa</name>
    <dbReference type="NCBI Taxonomy" id="46433"/>
    <lineage>
        <taxon>Eukaryota</taxon>
        <taxon>Sar</taxon>
        <taxon>Rhizaria</taxon>
        <taxon>Retaria</taxon>
        <taxon>Foraminifera</taxon>
        <taxon>Monothalamids</taxon>
        <taxon>Reticulomyxidae</taxon>
        <taxon>Reticulomyxa</taxon>
    </lineage>
</organism>